<dbReference type="RefSeq" id="WP_206644688.1">
    <property type="nucleotide sequence ID" value="NZ_CP071247.1"/>
</dbReference>
<gene>
    <name evidence="1" type="ORF">LPB19_03250</name>
</gene>
<evidence type="ECO:0000313" key="1">
    <source>
        <dbReference type="EMBL" id="QSP95449.1"/>
    </source>
</evidence>
<accession>A0ABX7MTF5</accession>
<evidence type="ECO:0000313" key="2">
    <source>
        <dbReference type="Proteomes" id="UP000663555"/>
    </source>
</evidence>
<keyword evidence="2" id="KW-1185">Reference proteome</keyword>
<dbReference type="Proteomes" id="UP000663555">
    <property type="component" value="Chromosome"/>
</dbReference>
<dbReference type="EMBL" id="CP071247">
    <property type="protein sequence ID" value="QSP95449.1"/>
    <property type="molecule type" value="Genomic_DNA"/>
</dbReference>
<reference evidence="1 2" key="1">
    <citation type="submission" date="2021-03" db="EMBL/GenBank/DDBJ databases">
        <title>Genome sequencing of Marinobacter sp. LPB0319.</title>
        <authorList>
            <person name="Kim J."/>
        </authorList>
    </citation>
    <scope>NUCLEOTIDE SEQUENCE [LARGE SCALE GENOMIC DNA]</scope>
    <source>
        <strain evidence="1 2">LPB0319</strain>
    </source>
</reference>
<name>A0ABX7MTF5_9GAMM</name>
<proteinExistence type="predicted"/>
<protein>
    <submittedName>
        <fullName evidence="1">Uncharacterized protein</fullName>
    </submittedName>
</protein>
<organism evidence="1 2">
    <name type="scientific">Marinobacter salinisoli</name>
    <dbReference type="NCBI Taxonomy" id="2769486"/>
    <lineage>
        <taxon>Bacteria</taxon>
        <taxon>Pseudomonadati</taxon>
        <taxon>Pseudomonadota</taxon>
        <taxon>Gammaproteobacteria</taxon>
        <taxon>Pseudomonadales</taxon>
        <taxon>Marinobacteraceae</taxon>
        <taxon>Marinobacter</taxon>
    </lineage>
</organism>
<sequence>MIGKDQHIYVESLHPLWDIVAGVLEGQAILCFLVLDRFRGNKSSQHKSSLG</sequence>